<organism evidence="7 8">
    <name type="scientific">Elysia chlorotica</name>
    <name type="common">Eastern emerald elysia</name>
    <name type="synonym">Sea slug</name>
    <dbReference type="NCBI Taxonomy" id="188477"/>
    <lineage>
        <taxon>Eukaryota</taxon>
        <taxon>Metazoa</taxon>
        <taxon>Spiralia</taxon>
        <taxon>Lophotrochozoa</taxon>
        <taxon>Mollusca</taxon>
        <taxon>Gastropoda</taxon>
        <taxon>Heterobranchia</taxon>
        <taxon>Euthyneura</taxon>
        <taxon>Panpulmonata</taxon>
        <taxon>Sacoglossa</taxon>
        <taxon>Placobranchoidea</taxon>
        <taxon>Plakobranchidae</taxon>
        <taxon>Elysia</taxon>
    </lineage>
</organism>
<dbReference type="PANTHER" id="PTHR13159">
    <property type="entry name" value="RADIAL SPOKEHEAD-RELATED"/>
    <property type="match status" value="1"/>
</dbReference>
<dbReference type="Pfam" id="PF04712">
    <property type="entry name" value="Radial_spoke"/>
    <property type="match status" value="2"/>
</dbReference>
<feature type="compositionally biased region" description="Acidic residues" evidence="6">
    <location>
        <begin position="428"/>
        <end position="453"/>
    </location>
</feature>
<gene>
    <name evidence="7" type="ORF">EGW08_013057</name>
</gene>
<dbReference type="CDD" id="cd22963">
    <property type="entry name" value="DD_CrRSP4-like"/>
    <property type="match status" value="1"/>
</dbReference>
<evidence type="ECO:0000256" key="3">
    <source>
        <dbReference type="ARBA" id="ARBA00023069"/>
    </source>
</evidence>
<dbReference type="InterPro" id="IPR006802">
    <property type="entry name" value="Radial_spoke"/>
</dbReference>
<name>A0A3S0ZNP9_ELYCH</name>
<feature type="region of interest" description="Disordered" evidence="6">
    <location>
        <begin position="239"/>
        <end position="269"/>
    </location>
</feature>
<dbReference type="GO" id="GO:0035082">
    <property type="term" value="P:axoneme assembly"/>
    <property type="evidence" value="ECO:0007669"/>
    <property type="project" value="TreeGrafter"/>
</dbReference>
<accession>A0A3S0ZNP9</accession>
<keyword evidence="2" id="KW-0963">Cytoplasm</keyword>
<feature type="region of interest" description="Disordered" evidence="6">
    <location>
        <begin position="553"/>
        <end position="598"/>
    </location>
</feature>
<keyword evidence="3" id="KW-0969">Cilium</keyword>
<evidence type="ECO:0000256" key="4">
    <source>
        <dbReference type="ARBA" id="ARBA00023212"/>
    </source>
</evidence>
<proteinExistence type="predicted"/>
<feature type="compositionally biased region" description="Acidic residues" evidence="6">
    <location>
        <begin position="571"/>
        <end position="598"/>
    </location>
</feature>
<feature type="region of interest" description="Disordered" evidence="6">
    <location>
        <begin position="106"/>
        <end position="130"/>
    </location>
</feature>
<comment type="caution">
    <text evidence="7">The sequence shown here is derived from an EMBL/GenBank/DDBJ whole genome shotgun (WGS) entry which is preliminary data.</text>
</comment>
<feature type="region of interest" description="Disordered" evidence="6">
    <location>
        <begin position="421"/>
        <end position="458"/>
    </location>
</feature>
<dbReference type="GO" id="GO:0001534">
    <property type="term" value="C:radial spoke"/>
    <property type="evidence" value="ECO:0007669"/>
    <property type="project" value="InterPro"/>
</dbReference>
<keyword evidence="4" id="KW-0206">Cytoskeleton</keyword>
<dbReference type="OrthoDB" id="272202at2759"/>
<evidence type="ECO:0000313" key="7">
    <source>
        <dbReference type="EMBL" id="RUS79178.1"/>
    </source>
</evidence>
<keyword evidence="8" id="KW-1185">Reference proteome</keyword>
<dbReference type="EMBL" id="RQTK01000466">
    <property type="protein sequence ID" value="RUS79178.1"/>
    <property type="molecule type" value="Genomic_DNA"/>
</dbReference>
<feature type="compositionally biased region" description="Basic and acidic residues" evidence="6">
    <location>
        <begin position="371"/>
        <end position="380"/>
    </location>
</feature>
<dbReference type="Proteomes" id="UP000271974">
    <property type="component" value="Unassembled WGS sequence"/>
</dbReference>
<evidence type="ECO:0000256" key="5">
    <source>
        <dbReference type="ARBA" id="ARBA00023273"/>
    </source>
</evidence>
<evidence type="ECO:0000256" key="6">
    <source>
        <dbReference type="SAM" id="MobiDB-lite"/>
    </source>
</evidence>
<keyword evidence="5" id="KW-0966">Cell projection</keyword>
<feature type="region of interest" description="Disordered" evidence="6">
    <location>
        <begin position="362"/>
        <end position="390"/>
    </location>
</feature>
<comment type="subcellular location">
    <subcellularLocation>
        <location evidence="1">Cytoplasm</location>
        <location evidence="1">Cytoskeleton</location>
        <location evidence="1">Cilium axoneme</location>
    </subcellularLocation>
</comment>
<feature type="compositionally biased region" description="Gly residues" evidence="6">
    <location>
        <begin position="114"/>
        <end position="124"/>
    </location>
</feature>
<protein>
    <recommendedName>
        <fullName evidence="9">Radial spokehead-like protein</fullName>
    </recommendedName>
</protein>
<evidence type="ECO:0000256" key="2">
    <source>
        <dbReference type="ARBA" id="ARBA00022490"/>
    </source>
</evidence>
<evidence type="ECO:0000313" key="8">
    <source>
        <dbReference type="Proteomes" id="UP000271974"/>
    </source>
</evidence>
<dbReference type="PANTHER" id="PTHR13159:SF0">
    <property type="entry name" value="RADIAL SPOKE HEAD 6 HOMOLOG A"/>
    <property type="match status" value="1"/>
</dbReference>
<feature type="compositionally biased region" description="Acidic residues" evidence="6">
    <location>
        <begin position="239"/>
        <end position="252"/>
    </location>
</feature>
<evidence type="ECO:0000256" key="1">
    <source>
        <dbReference type="ARBA" id="ARBA00004430"/>
    </source>
</evidence>
<sequence>MYTTIALFRMPPQRNTLVDLLPRRSQSEAMEAELVDLLNDVDLNEADRAALYAKLELLRTSDESGVSLYDHLSELLAEVLTSPNPGQAVDNLERISERLKVTRVTSAGSKGSRYQGGVGPGLGSGADDSPLPVEREATFEGEMAMLKQAVGRERMQATRAPVLPASVAEKLSIIPDMMRQWHMFNMAGFGLPASDYTRLTLAMRKLVLDWPLKSIRFWGKILGIHKDYFVMETEFQDGDYESVTGSDDEDEEDNRKMAAASQNSDTLSKDVSICEDDDDEIRPVRKRPVSIPSEPHGTGTNAKVYFVCNEQSPYGRSGFGAENHATFPPFPGNEANYLRAQIARIASSTSISPIGYFKFDEEGAEEEEEHEETRDTYVRDEEFDGLPSRELSDPSLTCWVHHANYILPQGRTVWVNPVLAKRKGGQEGNEDEGEEDEDDDEEEERKEPDEPEPEFPQPLLIPISEDVDVGPTQAWLARLSSQFVPEHSPVAVTSVTWPGAVAVATDRGRFFENLYIGFGQKQLDSTQMEFPTGPEVTEQDDPTPGEEAAIRAAMKEQEEWQQTRGRRRGEGDDDDDDEDDDDEGDDEDGADFDDNDDD</sequence>
<dbReference type="AlphaFoldDB" id="A0A3S0ZNP9"/>
<dbReference type="STRING" id="188477.A0A3S0ZNP9"/>
<evidence type="ECO:0008006" key="9">
    <source>
        <dbReference type="Google" id="ProtNLM"/>
    </source>
</evidence>
<dbReference type="GO" id="GO:0060294">
    <property type="term" value="P:cilium movement involved in cell motility"/>
    <property type="evidence" value="ECO:0007669"/>
    <property type="project" value="InterPro"/>
</dbReference>
<reference evidence="7 8" key="1">
    <citation type="submission" date="2019-01" db="EMBL/GenBank/DDBJ databases">
        <title>A draft genome assembly of the solar-powered sea slug Elysia chlorotica.</title>
        <authorList>
            <person name="Cai H."/>
            <person name="Li Q."/>
            <person name="Fang X."/>
            <person name="Li J."/>
            <person name="Curtis N.E."/>
            <person name="Altenburger A."/>
            <person name="Shibata T."/>
            <person name="Feng M."/>
            <person name="Maeda T."/>
            <person name="Schwartz J.A."/>
            <person name="Shigenobu S."/>
            <person name="Lundholm N."/>
            <person name="Nishiyama T."/>
            <person name="Yang H."/>
            <person name="Hasebe M."/>
            <person name="Li S."/>
            <person name="Pierce S.K."/>
            <person name="Wang J."/>
        </authorList>
    </citation>
    <scope>NUCLEOTIDE SEQUENCE [LARGE SCALE GENOMIC DNA]</scope>
    <source>
        <strain evidence="7">EC2010</strain>
        <tissue evidence="7">Whole organism of an adult</tissue>
    </source>
</reference>